<keyword evidence="5" id="KW-1185">Reference proteome</keyword>
<proteinExistence type="predicted"/>
<evidence type="ECO:0000259" key="3">
    <source>
        <dbReference type="Pfam" id="PF18932"/>
    </source>
</evidence>
<dbReference type="Proteomes" id="UP000193224">
    <property type="component" value="Unassembled WGS sequence"/>
</dbReference>
<dbReference type="AlphaFoldDB" id="A0A1X7BYR1"/>
<dbReference type="RefSeq" id="WP_085802618.1">
    <property type="nucleotide sequence ID" value="NZ_FWXB01000044.1"/>
</dbReference>
<evidence type="ECO:0000256" key="1">
    <source>
        <dbReference type="SAM" id="Coils"/>
    </source>
</evidence>
<reference evidence="4 5" key="1">
    <citation type="submission" date="2017-03" db="EMBL/GenBank/DDBJ databases">
        <authorList>
            <person name="Afonso C.L."/>
            <person name="Miller P.J."/>
            <person name="Scott M.A."/>
            <person name="Spackman E."/>
            <person name="Goraichik I."/>
            <person name="Dimitrov K.M."/>
            <person name="Suarez D.L."/>
            <person name="Swayne D.E."/>
        </authorList>
    </citation>
    <scope>NUCLEOTIDE SEQUENCE [LARGE SCALE GENOMIC DNA]</scope>
    <source>
        <strain evidence="4 5">CECT 7745</strain>
    </source>
</reference>
<evidence type="ECO:0000313" key="5">
    <source>
        <dbReference type="Proteomes" id="UP000193224"/>
    </source>
</evidence>
<sequence>MSREKNKLPVQRPGVAYEVGYGKPPATTRFKPGVSGNPRGRPKGAKNRLPKLNEERLKSIILQEAYRDITVRDSARNVTIPMAQAVMRSLAVNAAKGQHRAQRLFAEMLSTTERQNKQLADEWLSTAMDYKIEWDEELERRKRLGITDLSDPVPHPDHVKIDLNTGEARVEGPWTKEEKAELDMWLAKREEWEADLAVLQDDLAAEESEGIREIIRDDIKHAERILSIIGQLTDRFGR</sequence>
<feature type="domain" description="DUF5681" evidence="3">
    <location>
        <begin position="27"/>
        <end position="112"/>
    </location>
</feature>
<keyword evidence="1" id="KW-0175">Coiled coil</keyword>
<feature type="compositionally biased region" description="Basic residues" evidence="2">
    <location>
        <begin position="40"/>
        <end position="49"/>
    </location>
</feature>
<dbReference type="EMBL" id="FWXB01000044">
    <property type="protein sequence ID" value="SMC14738.1"/>
    <property type="molecule type" value="Genomic_DNA"/>
</dbReference>
<dbReference type="OrthoDB" id="2086138at2"/>
<name>A0A1X7BYR1_9RHOB</name>
<protein>
    <recommendedName>
        <fullName evidence="3">DUF5681 domain-containing protein</fullName>
    </recommendedName>
</protein>
<evidence type="ECO:0000256" key="2">
    <source>
        <dbReference type="SAM" id="MobiDB-lite"/>
    </source>
</evidence>
<evidence type="ECO:0000313" key="4">
    <source>
        <dbReference type="EMBL" id="SMC14738.1"/>
    </source>
</evidence>
<dbReference type="InterPro" id="IPR043736">
    <property type="entry name" value="DUF5681"/>
</dbReference>
<feature type="coiled-coil region" evidence="1">
    <location>
        <begin position="182"/>
        <end position="209"/>
    </location>
</feature>
<feature type="region of interest" description="Disordered" evidence="2">
    <location>
        <begin position="1"/>
        <end position="50"/>
    </location>
</feature>
<organism evidence="4 5">
    <name type="scientific">Roseovarius aestuarii</name>
    <dbReference type="NCBI Taxonomy" id="475083"/>
    <lineage>
        <taxon>Bacteria</taxon>
        <taxon>Pseudomonadati</taxon>
        <taxon>Pseudomonadota</taxon>
        <taxon>Alphaproteobacteria</taxon>
        <taxon>Rhodobacterales</taxon>
        <taxon>Roseobacteraceae</taxon>
        <taxon>Roseovarius</taxon>
    </lineage>
</organism>
<gene>
    <name evidence="4" type="ORF">ROA7745_04608</name>
</gene>
<dbReference type="Pfam" id="PF18932">
    <property type="entry name" value="DUF5681"/>
    <property type="match status" value="1"/>
</dbReference>
<accession>A0A1X7BYR1</accession>